<keyword evidence="2" id="KW-1185">Reference proteome</keyword>
<dbReference type="EMBL" id="BGZK01001409">
    <property type="protein sequence ID" value="GBP79307.1"/>
    <property type="molecule type" value="Genomic_DNA"/>
</dbReference>
<accession>A0A4C1YY18</accession>
<dbReference type="OrthoDB" id="2433005at2759"/>
<dbReference type="Proteomes" id="UP000299102">
    <property type="component" value="Unassembled WGS sequence"/>
</dbReference>
<proteinExistence type="predicted"/>
<organism evidence="1 2">
    <name type="scientific">Eumeta variegata</name>
    <name type="common">Bagworm moth</name>
    <name type="synonym">Eumeta japonica</name>
    <dbReference type="NCBI Taxonomy" id="151549"/>
    <lineage>
        <taxon>Eukaryota</taxon>
        <taxon>Metazoa</taxon>
        <taxon>Ecdysozoa</taxon>
        <taxon>Arthropoda</taxon>
        <taxon>Hexapoda</taxon>
        <taxon>Insecta</taxon>
        <taxon>Pterygota</taxon>
        <taxon>Neoptera</taxon>
        <taxon>Endopterygota</taxon>
        <taxon>Lepidoptera</taxon>
        <taxon>Glossata</taxon>
        <taxon>Ditrysia</taxon>
        <taxon>Tineoidea</taxon>
        <taxon>Psychidae</taxon>
        <taxon>Oiketicinae</taxon>
        <taxon>Eumeta</taxon>
    </lineage>
</organism>
<evidence type="ECO:0000313" key="1">
    <source>
        <dbReference type="EMBL" id="GBP79307.1"/>
    </source>
</evidence>
<evidence type="ECO:0000313" key="2">
    <source>
        <dbReference type="Proteomes" id="UP000299102"/>
    </source>
</evidence>
<name>A0A4C1YY18_EUMVA</name>
<protein>
    <submittedName>
        <fullName evidence="1">Uncharacterized protein</fullName>
    </submittedName>
</protein>
<comment type="caution">
    <text evidence="1">The sequence shown here is derived from an EMBL/GenBank/DDBJ whole genome shotgun (WGS) entry which is preliminary data.</text>
</comment>
<gene>
    <name evidence="1" type="ORF">EVAR_55365_1</name>
</gene>
<reference evidence="1 2" key="1">
    <citation type="journal article" date="2019" name="Commun. Biol.">
        <title>The bagworm genome reveals a unique fibroin gene that provides high tensile strength.</title>
        <authorList>
            <person name="Kono N."/>
            <person name="Nakamura H."/>
            <person name="Ohtoshi R."/>
            <person name="Tomita M."/>
            <person name="Numata K."/>
            <person name="Arakawa K."/>
        </authorList>
    </citation>
    <scope>NUCLEOTIDE SEQUENCE [LARGE SCALE GENOMIC DNA]</scope>
</reference>
<dbReference type="AlphaFoldDB" id="A0A4C1YY18"/>
<sequence length="350" mass="39570">MEIVLEAVVVQALGPSSGPEILIFKRFRSAWPSIDQRKFSIVSSDPDALRYVQNIADSTISFAKKQLNDYQPRDDYKELLTLTIIFLGGVPNKGISFRAPAGLHRARWMAKAIYCLKLFMFRDQFKMTKRELKAITEIDILELETAVERPFFSRCEGKGVEAGAGASAAGSCRRVILAASLSMTLIDSPAVARQRLPARRANHWARSPDKHDGKTFANFLLRRALLIAPTHEGFMRMPYDLYCPSLQKDRKLLVERICQQCGQYFCTKKRAKECHGHHTAHETPTRILTLRGREVLCVVREDDDAEWLDETEVNMSQTSLPITTASEEEALPVVTLNESLATPWDEDNIN</sequence>